<reference evidence="1 2" key="1">
    <citation type="submission" date="2019-05" db="EMBL/GenBank/DDBJ databases">
        <title>Another draft genome of Portunus trituberculatus and its Hox gene families provides insights of decapod evolution.</title>
        <authorList>
            <person name="Jeong J.-H."/>
            <person name="Song I."/>
            <person name="Kim S."/>
            <person name="Choi T."/>
            <person name="Kim D."/>
            <person name="Ryu S."/>
            <person name="Kim W."/>
        </authorList>
    </citation>
    <scope>NUCLEOTIDE SEQUENCE [LARGE SCALE GENOMIC DNA]</scope>
    <source>
        <tissue evidence="1">Muscle</tissue>
    </source>
</reference>
<accession>A0A5B7KCE4</accession>
<keyword evidence="2" id="KW-1185">Reference proteome</keyword>
<gene>
    <name evidence="1" type="ORF">E2C01_102367</name>
</gene>
<dbReference type="Proteomes" id="UP000324222">
    <property type="component" value="Unassembled WGS sequence"/>
</dbReference>
<dbReference type="EMBL" id="VSRR010151837">
    <property type="protein sequence ID" value="MPD06551.1"/>
    <property type="molecule type" value="Genomic_DNA"/>
</dbReference>
<name>A0A5B7KCE4_PORTR</name>
<sequence length="11" mass="1371">MVPLYHVVTRR</sequence>
<organism evidence="1 2">
    <name type="scientific">Portunus trituberculatus</name>
    <name type="common">Swimming crab</name>
    <name type="synonym">Neptunus trituberculatus</name>
    <dbReference type="NCBI Taxonomy" id="210409"/>
    <lineage>
        <taxon>Eukaryota</taxon>
        <taxon>Metazoa</taxon>
        <taxon>Ecdysozoa</taxon>
        <taxon>Arthropoda</taxon>
        <taxon>Crustacea</taxon>
        <taxon>Multicrustacea</taxon>
        <taxon>Malacostraca</taxon>
        <taxon>Eumalacostraca</taxon>
        <taxon>Eucarida</taxon>
        <taxon>Decapoda</taxon>
        <taxon>Pleocyemata</taxon>
        <taxon>Brachyura</taxon>
        <taxon>Eubrachyura</taxon>
        <taxon>Portunoidea</taxon>
        <taxon>Portunidae</taxon>
        <taxon>Portuninae</taxon>
        <taxon>Portunus</taxon>
    </lineage>
</organism>
<protein>
    <submittedName>
        <fullName evidence="1">Uncharacterized protein</fullName>
    </submittedName>
</protein>
<evidence type="ECO:0000313" key="2">
    <source>
        <dbReference type="Proteomes" id="UP000324222"/>
    </source>
</evidence>
<comment type="caution">
    <text evidence="1">The sequence shown here is derived from an EMBL/GenBank/DDBJ whole genome shotgun (WGS) entry which is preliminary data.</text>
</comment>
<proteinExistence type="predicted"/>
<evidence type="ECO:0000313" key="1">
    <source>
        <dbReference type="EMBL" id="MPD06551.1"/>
    </source>
</evidence>